<evidence type="ECO:0000313" key="2">
    <source>
        <dbReference type="Proteomes" id="UP001606303"/>
    </source>
</evidence>
<accession>A0ABW7H176</accession>
<gene>
    <name evidence="1" type="ORF">ACG01O_14480</name>
</gene>
<protein>
    <submittedName>
        <fullName evidence="1">Substrate-binding periplasmic protein</fullName>
    </submittedName>
</protein>
<dbReference type="Proteomes" id="UP001606303">
    <property type="component" value="Unassembled WGS sequence"/>
</dbReference>
<name>A0ABW7H176_9BURK</name>
<sequence length="249" mass="26551">MKRRHTLTWAAALPALVRPARGQAVAPTVEPWVMHILDAPPFGMLGASGRVAGVMADLGHALAREAGREIDMRLVPIARVLKDVNTGEAGLTILLPVQGLDPGVHALATLARLDVELLPRKGLAISDRRGVRGMRIASLGRGAGMDMMAQLEGAVHQRVNSLPAMVGMLHAGRVDAVVSVKESLRYTMEQGGLRPSDFGTPLVLGRLDLTLFATPSMPLAERQRLAMAANTLTRSGEFARVLARYATAP</sequence>
<dbReference type="SUPFAM" id="SSF53850">
    <property type="entry name" value="Periplasmic binding protein-like II"/>
    <property type="match status" value="1"/>
</dbReference>
<evidence type="ECO:0000313" key="1">
    <source>
        <dbReference type="EMBL" id="MFG6467829.1"/>
    </source>
</evidence>
<dbReference type="EMBL" id="JBIGIB010000004">
    <property type="protein sequence ID" value="MFG6467829.1"/>
    <property type="molecule type" value="Genomic_DNA"/>
</dbReference>
<reference evidence="1 2" key="1">
    <citation type="submission" date="2024-08" db="EMBL/GenBank/DDBJ databases">
        <authorList>
            <person name="Lu H."/>
        </authorList>
    </citation>
    <scope>NUCLEOTIDE SEQUENCE [LARGE SCALE GENOMIC DNA]</scope>
    <source>
        <strain evidence="1 2">BYS87W</strain>
    </source>
</reference>
<organism evidence="1 2">
    <name type="scientific">Pelomonas baiyunensis</name>
    <dbReference type="NCBI Taxonomy" id="3299026"/>
    <lineage>
        <taxon>Bacteria</taxon>
        <taxon>Pseudomonadati</taxon>
        <taxon>Pseudomonadota</taxon>
        <taxon>Betaproteobacteria</taxon>
        <taxon>Burkholderiales</taxon>
        <taxon>Sphaerotilaceae</taxon>
        <taxon>Roseateles</taxon>
    </lineage>
</organism>
<keyword evidence="2" id="KW-1185">Reference proteome</keyword>
<dbReference type="RefSeq" id="WP_394385703.1">
    <property type="nucleotide sequence ID" value="NZ_JBIGIB010000004.1"/>
</dbReference>
<comment type="caution">
    <text evidence="1">The sequence shown here is derived from an EMBL/GenBank/DDBJ whole genome shotgun (WGS) entry which is preliminary data.</text>
</comment>
<proteinExistence type="predicted"/>
<dbReference type="Gene3D" id="3.40.190.10">
    <property type="entry name" value="Periplasmic binding protein-like II"/>
    <property type="match status" value="2"/>
</dbReference>